<comment type="subcellular location">
    <subcellularLocation>
        <location evidence="1">Membrane</location>
        <topology evidence="1">Single-pass type I membrane protein</topology>
    </subcellularLocation>
</comment>
<protein>
    <submittedName>
        <fullName evidence="9">CSF2R factor</fullName>
    </submittedName>
</protein>
<keyword evidence="6" id="KW-0675">Receptor</keyword>
<dbReference type="GO" id="GO:0009897">
    <property type="term" value="C:external side of plasma membrane"/>
    <property type="evidence" value="ECO:0007669"/>
    <property type="project" value="TreeGrafter"/>
</dbReference>
<evidence type="ECO:0000256" key="2">
    <source>
        <dbReference type="ARBA" id="ARBA00022692"/>
    </source>
</evidence>
<keyword evidence="5 8" id="KW-0472">Membrane</keyword>
<keyword evidence="2 8" id="KW-0812">Transmembrane</keyword>
<dbReference type="AlphaFoldDB" id="A0A7L2Y4P1"/>
<keyword evidence="4 8" id="KW-1133">Transmembrane helix</keyword>
<dbReference type="PANTHER" id="PTHR23037">
    <property type="entry name" value="CYTOKINE RECEPTOR"/>
    <property type="match status" value="1"/>
</dbReference>
<evidence type="ECO:0000256" key="1">
    <source>
        <dbReference type="ARBA" id="ARBA00004479"/>
    </source>
</evidence>
<keyword evidence="3" id="KW-0732">Signal</keyword>
<feature type="non-terminal residue" evidence="9">
    <location>
        <position position="166"/>
    </location>
</feature>
<dbReference type="InterPro" id="IPR036116">
    <property type="entry name" value="FN3_sf"/>
</dbReference>
<organism evidence="9 10">
    <name type="scientific">Erpornis zantholeuca</name>
    <dbReference type="NCBI Taxonomy" id="1112836"/>
    <lineage>
        <taxon>Eukaryota</taxon>
        <taxon>Metazoa</taxon>
        <taxon>Chordata</taxon>
        <taxon>Craniata</taxon>
        <taxon>Vertebrata</taxon>
        <taxon>Euteleostomi</taxon>
        <taxon>Archelosauria</taxon>
        <taxon>Archosauria</taxon>
        <taxon>Dinosauria</taxon>
        <taxon>Saurischia</taxon>
        <taxon>Theropoda</taxon>
        <taxon>Coelurosauria</taxon>
        <taxon>Aves</taxon>
        <taxon>Neognathae</taxon>
        <taxon>Neoaves</taxon>
        <taxon>Telluraves</taxon>
        <taxon>Australaves</taxon>
        <taxon>Passeriformes</taxon>
        <taxon>Sylvioidea</taxon>
        <taxon>Timaliidae</taxon>
        <taxon>Erpornis</taxon>
    </lineage>
</organism>
<dbReference type="Gene3D" id="2.60.40.10">
    <property type="entry name" value="Immunoglobulins"/>
    <property type="match status" value="1"/>
</dbReference>
<reference evidence="9 10" key="1">
    <citation type="submission" date="2019-09" db="EMBL/GenBank/DDBJ databases">
        <title>Bird 10,000 Genomes (B10K) Project - Family phase.</title>
        <authorList>
            <person name="Zhang G."/>
        </authorList>
    </citation>
    <scope>NUCLEOTIDE SEQUENCE [LARGE SCALE GENOMIC DNA]</scope>
    <source>
        <strain evidence="9">B10K-DU-002-58</strain>
        <tissue evidence="9">Muscle</tissue>
    </source>
</reference>
<feature type="transmembrane region" description="Helical" evidence="8">
    <location>
        <begin position="99"/>
        <end position="123"/>
    </location>
</feature>
<evidence type="ECO:0000256" key="4">
    <source>
        <dbReference type="ARBA" id="ARBA00022989"/>
    </source>
</evidence>
<dbReference type="EMBL" id="VZTN01033475">
    <property type="protein sequence ID" value="NXS88829.1"/>
    <property type="molecule type" value="Genomic_DNA"/>
</dbReference>
<dbReference type="GO" id="GO:0004896">
    <property type="term" value="F:cytokine receptor activity"/>
    <property type="evidence" value="ECO:0007669"/>
    <property type="project" value="TreeGrafter"/>
</dbReference>
<keyword evidence="10" id="KW-1185">Reference proteome</keyword>
<dbReference type="InterPro" id="IPR003961">
    <property type="entry name" value="FN3_dom"/>
</dbReference>
<evidence type="ECO:0000256" key="8">
    <source>
        <dbReference type="SAM" id="Phobius"/>
    </source>
</evidence>
<proteinExistence type="predicted"/>
<dbReference type="Proteomes" id="UP000545329">
    <property type="component" value="Unassembled WGS sequence"/>
</dbReference>
<name>A0A7L2Y4P1_9PASS</name>
<dbReference type="InterPro" id="IPR013783">
    <property type="entry name" value="Ig-like_fold"/>
</dbReference>
<evidence type="ECO:0000256" key="6">
    <source>
        <dbReference type="ARBA" id="ARBA00023170"/>
    </source>
</evidence>
<evidence type="ECO:0000256" key="7">
    <source>
        <dbReference type="ARBA" id="ARBA00023180"/>
    </source>
</evidence>
<keyword evidence="7" id="KW-0325">Glycoprotein</keyword>
<dbReference type="CDD" id="cd00063">
    <property type="entry name" value="FN3"/>
    <property type="match status" value="1"/>
</dbReference>
<comment type="caution">
    <text evidence="9">The sequence shown here is derived from an EMBL/GenBank/DDBJ whole genome shotgun (WGS) entry which is preliminary data.</text>
</comment>
<evidence type="ECO:0000313" key="9">
    <source>
        <dbReference type="EMBL" id="NXS88829.1"/>
    </source>
</evidence>
<dbReference type="SUPFAM" id="SSF49265">
    <property type="entry name" value="Fibronectin type III"/>
    <property type="match status" value="1"/>
</dbReference>
<dbReference type="PANTHER" id="PTHR23037:SF46">
    <property type="entry name" value="INTERLEUKIN 5 RECEPTOR SUBUNIT ALPHA"/>
    <property type="match status" value="1"/>
</dbReference>
<sequence>PLNVTVNCTEASHTCSIWWQPPRTSHVKRSDCFKYEIVIENKKEIFENSYLYESFSSEKRYSVKIRATDAGFCLVSPNWGEWSTPVEFGTRDLTSTSSYMLFLIPGLAAGLTLFLCMTVRVYLKKTSATIPQPRDPFHEPSPMDFQTEDMNLSKKQETEEIINIEE</sequence>
<evidence type="ECO:0000256" key="5">
    <source>
        <dbReference type="ARBA" id="ARBA00023136"/>
    </source>
</evidence>
<evidence type="ECO:0000313" key="10">
    <source>
        <dbReference type="Proteomes" id="UP000545329"/>
    </source>
</evidence>
<feature type="non-terminal residue" evidence="9">
    <location>
        <position position="1"/>
    </location>
</feature>
<gene>
    <name evidence="9" type="primary">Csf2ra_0</name>
    <name evidence="9" type="ORF">ERPZAN_R07920</name>
</gene>
<accession>A0A7L2Y4P1</accession>
<dbReference type="OrthoDB" id="9835959at2759"/>
<evidence type="ECO:0000256" key="3">
    <source>
        <dbReference type="ARBA" id="ARBA00022729"/>
    </source>
</evidence>